<feature type="non-terminal residue" evidence="1">
    <location>
        <position position="1"/>
    </location>
</feature>
<organism evidence="1 2">
    <name type="scientific">Mucuna pruriens</name>
    <name type="common">Velvet bean</name>
    <name type="synonym">Dolichos pruriens</name>
    <dbReference type="NCBI Taxonomy" id="157652"/>
    <lineage>
        <taxon>Eukaryota</taxon>
        <taxon>Viridiplantae</taxon>
        <taxon>Streptophyta</taxon>
        <taxon>Embryophyta</taxon>
        <taxon>Tracheophyta</taxon>
        <taxon>Spermatophyta</taxon>
        <taxon>Magnoliopsida</taxon>
        <taxon>eudicotyledons</taxon>
        <taxon>Gunneridae</taxon>
        <taxon>Pentapetalae</taxon>
        <taxon>rosids</taxon>
        <taxon>fabids</taxon>
        <taxon>Fabales</taxon>
        <taxon>Fabaceae</taxon>
        <taxon>Papilionoideae</taxon>
        <taxon>50 kb inversion clade</taxon>
        <taxon>NPAAA clade</taxon>
        <taxon>indigoferoid/millettioid clade</taxon>
        <taxon>Phaseoleae</taxon>
        <taxon>Mucuna</taxon>
    </lineage>
</organism>
<evidence type="ECO:0000313" key="1">
    <source>
        <dbReference type="EMBL" id="RDX91580.1"/>
    </source>
</evidence>
<proteinExistence type="predicted"/>
<comment type="caution">
    <text evidence="1">The sequence shown here is derived from an EMBL/GenBank/DDBJ whole genome shotgun (WGS) entry which is preliminary data.</text>
</comment>
<protein>
    <submittedName>
        <fullName evidence="1">Uncharacterized protein</fullName>
    </submittedName>
</protein>
<name>A0A371GM49_MUCPR</name>
<sequence length="92" mass="10986">MYVMTCTRLNVAYVVRRLSRYTSNPMLVEVLYLGSFINVTLIEDHSLMSGCQFGQNQWYRYPSIVIVNQYYERHIIKYMMKSPNPLDLYITM</sequence>
<accession>A0A371GM49</accession>
<gene>
    <name evidence="1" type="ORF">CR513_26430</name>
</gene>
<dbReference type="AlphaFoldDB" id="A0A371GM49"/>
<evidence type="ECO:0000313" key="2">
    <source>
        <dbReference type="Proteomes" id="UP000257109"/>
    </source>
</evidence>
<dbReference type="EMBL" id="QJKJ01005083">
    <property type="protein sequence ID" value="RDX91580.1"/>
    <property type="molecule type" value="Genomic_DNA"/>
</dbReference>
<reference evidence="1" key="1">
    <citation type="submission" date="2018-05" db="EMBL/GenBank/DDBJ databases">
        <title>Draft genome of Mucuna pruriens seed.</title>
        <authorList>
            <person name="Nnadi N.E."/>
            <person name="Vos R."/>
            <person name="Hasami M.H."/>
            <person name="Devisetty U.K."/>
            <person name="Aguiy J.C."/>
        </authorList>
    </citation>
    <scope>NUCLEOTIDE SEQUENCE [LARGE SCALE GENOMIC DNA]</scope>
    <source>
        <strain evidence="1">JCA_2017</strain>
    </source>
</reference>
<keyword evidence="2" id="KW-1185">Reference proteome</keyword>
<dbReference type="Proteomes" id="UP000257109">
    <property type="component" value="Unassembled WGS sequence"/>
</dbReference>